<comment type="caution">
    <text evidence="1">The sequence shown here is derived from an EMBL/GenBank/DDBJ whole genome shotgun (WGS) entry which is preliminary data.</text>
</comment>
<evidence type="ECO:0000313" key="1">
    <source>
        <dbReference type="EMBL" id="KAI8427393.1"/>
    </source>
</evidence>
<accession>A0ACC0JTN0</accession>
<dbReference type="Proteomes" id="UP001064048">
    <property type="component" value="Chromosome 3"/>
</dbReference>
<name>A0ACC0JTN0_CHOFU</name>
<sequence>MVGNRYISSLYFVLTTFSQNGAGDIMPKKQSEAALLAVLPSLSPSRSIRLTRVCVRVGLQQRARSSISTRNDSFTDLGLHDKHIRSRVLFVSVLQVLTTMVYMVYVGEFSNIIQYTSFRSFSYYSKYLELQEFLKNNRVSTTLVKLVNRYSVHLWREARGEQMPHFLIIAPRCLKLKVMSAAYLDELRKHPVFMKCEPDLLRQLVGHFRQYYYDEDMYVVKEGEITDSMYLVHTGKVEERSGCHSQTEISKIYTPGEYIGVGLVRDQPFPYSYRTLIKSQVLTLRLEDWEYLLEHFPASKAAINKYQTLNGDDGGNSDRYDNRGSKSPSHGSYGPGGPSDRTSTSPPSRGSQVQFLRGSPKGSIGGTSRGLVGSLDRSLSPTSASSSPKSSTRRTNSIPDSSQQPSTINESSSTLLFEQLRQAAISIPDDQTLPDTGSSKSNVSIRSVEGYLSDKYNMSENYPVVPFTSKPSVNENEVSSNLALHPLSRGIHVRYQDNNDERTQDTNNIVTDHRDAATDEQPTYTIAEISPKLGETTVHELDDKGRTTSRTSLVSENLKREYLALEHVTFEESSDASQALSVEQKASSPQKEITEHKSKDENDQTPTDSRKVKQTTFDRRVSEVYIPLDNVSKSPSLKSVTEKILASLDSDVIAQDTPLSRQTSDISKSSNSSVASNRSDKPSSSKKQKKKKKKKH</sequence>
<organism evidence="1 2">
    <name type="scientific">Choristoneura fumiferana</name>
    <name type="common">Spruce budworm moth</name>
    <name type="synonym">Archips fumiferana</name>
    <dbReference type="NCBI Taxonomy" id="7141"/>
    <lineage>
        <taxon>Eukaryota</taxon>
        <taxon>Metazoa</taxon>
        <taxon>Ecdysozoa</taxon>
        <taxon>Arthropoda</taxon>
        <taxon>Hexapoda</taxon>
        <taxon>Insecta</taxon>
        <taxon>Pterygota</taxon>
        <taxon>Neoptera</taxon>
        <taxon>Endopterygota</taxon>
        <taxon>Lepidoptera</taxon>
        <taxon>Glossata</taxon>
        <taxon>Ditrysia</taxon>
        <taxon>Tortricoidea</taxon>
        <taxon>Tortricidae</taxon>
        <taxon>Tortricinae</taxon>
        <taxon>Choristoneura</taxon>
    </lineage>
</organism>
<dbReference type="EMBL" id="CM046103">
    <property type="protein sequence ID" value="KAI8427393.1"/>
    <property type="molecule type" value="Genomic_DNA"/>
</dbReference>
<gene>
    <name evidence="1" type="ORF">MSG28_001946</name>
</gene>
<keyword evidence="2" id="KW-1185">Reference proteome</keyword>
<protein>
    <submittedName>
        <fullName evidence="1">Uncharacterized protein</fullName>
    </submittedName>
</protein>
<reference evidence="1 2" key="1">
    <citation type="journal article" date="2022" name="Genome Biol. Evol.">
        <title>The Spruce Budworm Genome: Reconstructing the Evolutionary History of Antifreeze Proteins.</title>
        <authorList>
            <person name="Beliveau C."/>
            <person name="Gagne P."/>
            <person name="Picq S."/>
            <person name="Vernygora O."/>
            <person name="Keeling C.I."/>
            <person name="Pinkney K."/>
            <person name="Doucet D."/>
            <person name="Wen F."/>
            <person name="Johnston J.S."/>
            <person name="Maaroufi H."/>
            <person name="Boyle B."/>
            <person name="Laroche J."/>
            <person name="Dewar K."/>
            <person name="Juretic N."/>
            <person name="Blackburn G."/>
            <person name="Nisole A."/>
            <person name="Brunet B."/>
            <person name="Brandao M."/>
            <person name="Lumley L."/>
            <person name="Duan J."/>
            <person name="Quan G."/>
            <person name="Lucarotti C.J."/>
            <person name="Roe A.D."/>
            <person name="Sperling F.A.H."/>
            <person name="Levesque R.C."/>
            <person name="Cusson M."/>
        </authorList>
    </citation>
    <scope>NUCLEOTIDE SEQUENCE [LARGE SCALE GENOMIC DNA]</scope>
    <source>
        <strain evidence="1">Glfc:IPQL:Cfum</strain>
    </source>
</reference>
<proteinExistence type="predicted"/>
<evidence type="ECO:0000313" key="2">
    <source>
        <dbReference type="Proteomes" id="UP001064048"/>
    </source>
</evidence>